<protein>
    <submittedName>
        <fullName evidence="1">Uncharacterized protein</fullName>
    </submittedName>
</protein>
<sequence length="195" mass="21862">MTLRILWNCSNPSDEQVFVKLFLYSCIVGVRPGEDRLQVTQGCEDQTICAEQSAPPQVLPHSVYRVAEDKPLLQDEPLNFIQSEEDKSSAEGAWTEERLLPAALHSPRSSCREEDGRLLSVLRQDQVAVFRYFDKITSGEPKLVKPEHTRSGRIRETETLASPLGHVMPVPTSIPHALNILWCGHWAGCASRLSD</sequence>
<organism evidence="1 2">
    <name type="scientific">Aspergillus brunneoviolaceus CBS 621.78</name>
    <dbReference type="NCBI Taxonomy" id="1450534"/>
    <lineage>
        <taxon>Eukaryota</taxon>
        <taxon>Fungi</taxon>
        <taxon>Dikarya</taxon>
        <taxon>Ascomycota</taxon>
        <taxon>Pezizomycotina</taxon>
        <taxon>Eurotiomycetes</taxon>
        <taxon>Eurotiomycetidae</taxon>
        <taxon>Eurotiales</taxon>
        <taxon>Aspergillaceae</taxon>
        <taxon>Aspergillus</taxon>
        <taxon>Aspergillus subgen. Circumdati</taxon>
    </lineage>
</organism>
<keyword evidence="2" id="KW-1185">Reference proteome</keyword>
<dbReference type="EMBL" id="KZ825355">
    <property type="protein sequence ID" value="RAH44238.1"/>
    <property type="molecule type" value="Genomic_DNA"/>
</dbReference>
<evidence type="ECO:0000313" key="1">
    <source>
        <dbReference type="EMBL" id="RAH44238.1"/>
    </source>
</evidence>
<dbReference type="Proteomes" id="UP000249057">
    <property type="component" value="Unassembled WGS sequence"/>
</dbReference>
<name>A0ACD1G504_9EURO</name>
<accession>A0ACD1G504</accession>
<proteinExistence type="predicted"/>
<reference evidence="1" key="1">
    <citation type="submission" date="2018-02" db="EMBL/GenBank/DDBJ databases">
        <title>The genomes of Aspergillus section Nigri reveals drivers in fungal speciation.</title>
        <authorList>
            <consortium name="DOE Joint Genome Institute"/>
            <person name="Vesth T.C."/>
            <person name="Nybo J."/>
            <person name="Theobald S."/>
            <person name="Brandl J."/>
            <person name="Frisvad J.C."/>
            <person name="Nielsen K.F."/>
            <person name="Lyhne E.K."/>
            <person name="Kogle M.E."/>
            <person name="Kuo A."/>
            <person name="Riley R."/>
            <person name="Clum A."/>
            <person name="Nolan M."/>
            <person name="Lipzen A."/>
            <person name="Salamov A."/>
            <person name="Henrissat B."/>
            <person name="Wiebenga A."/>
            <person name="De vries R.P."/>
            <person name="Grigoriev I.V."/>
            <person name="Mortensen U.H."/>
            <person name="Andersen M.R."/>
            <person name="Baker S.E."/>
        </authorList>
    </citation>
    <scope>NUCLEOTIDE SEQUENCE</scope>
    <source>
        <strain evidence="1">CBS 621.78</strain>
    </source>
</reference>
<evidence type="ECO:0000313" key="2">
    <source>
        <dbReference type="Proteomes" id="UP000249057"/>
    </source>
</evidence>
<gene>
    <name evidence="1" type="ORF">BO95DRAFT_433245</name>
</gene>